<dbReference type="SUPFAM" id="SSF55781">
    <property type="entry name" value="GAF domain-like"/>
    <property type="match status" value="1"/>
</dbReference>
<dbReference type="InterPro" id="IPR003018">
    <property type="entry name" value="GAF"/>
</dbReference>
<evidence type="ECO:0000259" key="3">
    <source>
        <dbReference type="SMART" id="SM00065"/>
    </source>
</evidence>
<dbReference type="InterPro" id="IPR052016">
    <property type="entry name" value="Bact_Sigma-Reg"/>
</dbReference>
<accession>A0A6M1T7S6</accession>
<dbReference type="Gene3D" id="3.60.40.10">
    <property type="entry name" value="PPM-type phosphatase domain"/>
    <property type="match status" value="1"/>
</dbReference>
<dbReference type="InterPro" id="IPR036457">
    <property type="entry name" value="PPM-type-like_dom_sf"/>
</dbReference>
<feature type="coiled-coil region" evidence="2">
    <location>
        <begin position="22"/>
        <end position="59"/>
    </location>
</feature>
<keyword evidence="1" id="KW-0378">Hydrolase</keyword>
<dbReference type="SMART" id="SM00331">
    <property type="entry name" value="PP2C_SIG"/>
    <property type="match status" value="1"/>
</dbReference>
<dbReference type="CDD" id="cd14686">
    <property type="entry name" value="bZIP"/>
    <property type="match status" value="1"/>
</dbReference>
<dbReference type="Pfam" id="PF13185">
    <property type="entry name" value="GAF_2"/>
    <property type="match status" value="1"/>
</dbReference>
<comment type="caution">
    <text evidence="5">The sequence shown here is derived from an EMBL/GenBank/DDBJ whole genome shotgun (WGS) entry which is preliminary data.</text>
</comment>
<keyword evidence="6" id="KW-1185">Reference proteome</keyword>
<organism evidence="5 6">
    <name type="scientific">Halalkalibaculum roseum</name>
    <dbReference type="NCBI Taxonomy" id="2709311"/>
    <lineage>
        <taxon>Bacteria</taxon>
        <taxon>Pseudomonadati</taxon>
        <taxon>Balneolota</taxon>
        <taxon>Balneolia</taxon>
        <taxon>Balneolales</taxon>
        <taxon>Balneolaceae</taxon>
        <taxon>Halalkalibaculum</taxon>
    </lineage>
</organism>
<keyword evidence="2" id="KW-0175">Coiled coil</keyword>
<dbReference type="Pfam" id="PF07228">
    <property type="entry name" value="SpoIIE"/>
    <property type="match status" value="1"/>
</dbReference>
<feature type="domain" description="PPM-type phosphatase" evidence="4">
    <location>
        <begin position="240"/>
        <end position="456"/>
    </location>
</feature>
<evidence type="ECO:0000313" key="6">
    <source>
        <dbReference type="Proteomes" id="UP000473278"/>
    </source>
</evidence>
<dbReference type="Gene3D" id="3.30.450.40">
    <property type="match status" value="1"/>
</dbReference>
<dbReference type="Proteomes" id="UP000473278">
    <property type="component" value="Unassembled WGS sequence"/>
</dbReference>
<dbReference type="PANTHER" id="PTHR43156:SF2">
    <property type="entry name" value="STAGE II SPORULATION PROTEIN E"/>
    <property type="match status" value="1"/>
</dbReference>
<evidence type="ECO:0000256" key="2">
    <source>
        <dbReference type="SAM" id="Coils"/>
    </source>
</evidence>
<reference evidence="5 6" key="1">
    <citation type="submission" date="2020-02" db="EMBL/GenBank/DDBJ databases">
        <title>Balneolaceae bacterium YR4-1, complete genome.</title>
        <authorList>
            <person name="Li Y."/>
            <person name="Wu S."/>
        </authorList>
    </citation>
    <scope>NUCLEOTIDE SEQUENCE [LARGE SCALE GENOMIC DNA]</scope>
    <source>
        <strain evidence="5 6">YR4-1</strain>
    </source>
</reference>
<protein>
    <submittedName>
        <fullName evidence="5">SpoIIE family protein phosphatase</fullName>
    </submittedName>
</protein>
<dbReference type="InterPro" id="IPR001932">
    <property type="entry name" value="PPM-type_phosphatase-like_dom"/>
</dbReference>
<feature type="domain" description="GAF" evidence="3">
    <location>
        <begin position="68"/>
        <end position="213"/>
    </location>
</feature>
<dbReference type="PANTHER" id="PTHR43156">
    <property type="entry name" value="STAGE II SPORULATION PROTEIN E-RELATED"/>
    <property type="match status" value="1"/>
</dbReference>
<dbReference type="AlphaFoldDB" id="A0A6M1T7S6"/>
<name>A0A6M1T7S6_9BACT</name>
<evidence type="ECO:0000313" key="5">
    <source>
        <dbReference type="EMBL" id="NGP78005.1"/>
    </source>
</evidence>
<dbReference type="InterPro" id="IPR029016">
    <property type="entry name" value="GAF-like_dom_sf"/>
</dbReference>
<dbReference type="EMBL" id="JAALLT010000004">
    <property type="protein sequence ID" value="NGP78005.1"/>
    <property type="molecule type" value="Genomic_DNA"/>
</dbReference>
<dbReference type="SUPFAM" id="SSF81606">
    <property type="entry name" value="PP2C-like"/>
    <property type="match status" value="1"/>
</dbReference>
<evidence type="ECO:0000256" key="1">
    <source>
        <dbReference type="ARBA" id="ARBA00022801"/>
    </source>
</evidence>
<dbReference type="SMART" id="SM00065">
    <property type="entry name" value="GAF"/>
    <property type="match status" value="1"/>
</dbReference>
<gene>
    <name evidence="5" type="ORF">G3570_15250</name>
</gene>
<evidence type="ECO:0000259" key="4">
    <source>
        <dbReference type="SMART" id="SM00331"/>
    </source>
</evidence>
<sequence>MSPSIGNISWELDVKESSMMSDISQRDKVEELKKEIKQLTDKNDRLRRAVDELSTLNELALDIGGSVDSNEIMRTIIGRSIRSIGAEQGDITLVDEDRQDTAKTLVRSMVSSKSHSAVHLNRNLLGWMQINKKPLTVNDPKEDSRFQNVEWEESIHSLLSAPLMIRSKLIGILTIYNKSEGEAFTDQDRRLLSIIATQSAQVLENARLHEEEEALKKMRHEVELAAKIQQKLLPDEEPQVEGYELCGRNITARSVGGDYYDFFPLDDQKWVICLGDVSGKGMPASLLMSNLQAMLRGQVLYQPSPADLLKNANRQFFQSTDAEKFVTFFLGILDTSSHTFRYSSGGHEYPFVLHPDDGFSRLKSGGLPLGVMDNQEYEEYTVTLNHGEKLVIFSDGIIDSRNEQDDRFGEEKLQRLLMNEKDKSGNELMNNIFDASLEHNANQEPFDDMTMVVLSRNP</sequence>
<proteinExistence type="predicted"/>
<dbReference type="GO" id="GO:0016791">
    <property type="term" value="F:phosphatase activity"/>
    <property type="evidence" value="ECO:0007669"/>
    <property type="project" value="TreeGrafter"/>
</dbReference>